<name>A0ABP8RUU2_9PSEU</name>
<keyword evidence="4" id="KW-0560">Oxidoreductase</keyword>
<sequence>MKTRAALAYRTGEEWSLDKQLWTIEELEISKLEPDDVLVRIPFSGICHTDLHMITGHLTPAMLPMIGGHEGAGIVEDVGSDVTHVRPGDHVVLSIVPACGVCRYCLMGRSSICDYSTKVLHGRHPDGGTRYRTSTGAEAGQWALLGTFTEYVVVNRNAAIKMHPEIPFDRAALVGCAVTTGFGAAVEKAQVHAGDVVVVWGCGGVGLSAVQGAAVAGAAQVIAIDRFDLKLDKARELGATMLIHADRDRSPNPNRDEVAERVMEHTSWVGADSVILCVDYVTPELVGAAFAAVRKGGRVVVVGSSHESFRSIDVSPLELAMYEKELVGCVYGGGRPGLDLPRNLDLYRRGRLKLDEMITGRYSLEQINEAFDDLVGGRLVKGIIEF</sequence>
<dbReference type="EMBL" id="BAABGT010000055">
    <property type="protein sequence ID" value="GAA4550214.1"/>
    <property type="molecule type" value="Genomic_DNA"/>
</dbReference>
<keyword evidence="2 6" id="KW-0479">Metal-binding</keyword>
<keyword evidence="5" id="KW-0520">NAD</keyword>
<evidence type="ECO:0000256" key="3">
    <source>
        <dbReference type="ARBA" id="ARBA00022833"/>
    </source>
</evidence>
<dbReference type="InterPro" id="IPR011032">
    <property type="entry name" value="GroES-like_sf"/>
</dbReference>
<dbReference type="Gene3D" id="3.40.50.720">
    <property type="entry name" value="NAD(P)-binding Rossmann-like Domain"/>
    <property type="match status" value="1"/>
</dbReference>
<dbReference type="PROSITE" id="PS00059">
    <property type="entry name" value="ADH_ZINC"/>
    <property type="match status" value="1"/>
</dbReference>
<dbReference type="PANTHER" id="PTHR43880">
    <property type="entry name" value="ALCOHOL DEHYDROGENASE"/>
    <property type="match status" value="1"/>
</dbReference>
<dbReference type="InterPro" id="IPR020843">
    <property type="entry name" value="ER"/>
</dbReference>
<evidence type="ECO:0000256" key="2">
    <source>
        <dbReference type="ARBA" id="ARBA00022723"/>
    </source>
</evidence>
<dbReference type="Proteomes" id="UP001501598">
    <property type="component" value="Unassembled WGS sequence"/>
</dbReference>
<dbReference type="PANTHER" id="PTHR43880:SF12">
    <property type="entry name" value="ALCOHOL DEHYDROGENASE CLASS-3"/>
    <property type="match status" value="1"/>
</dbReference>
<dbReference type="Gene3D" id="3.90.180.10">
    <property type="entry name" value="Medium-chain alcohol dehydrogenases, catalytic domain"/>
    <property type="match status" value="1"/>
</dbReference>
<comment type="cofactor">
    <cofactor evidence="6">
        <name>Zn(2+)</name>
        <dbReference type="ChEBI" id="CHEBI:29105"/>
    </cofactor>
</comment>
<dbReference type="InterPro" id="IPR013149">
    <property type="entry name" value="ADH-like_C"/>
</dbReference>
<accession>A0ABP8RUU2</accession>
<evidence type="ECO:0000313" key="9">
    <source>
        <dbReference type="Proteomes" id="UP001501598"/>
    </source>
</evidence>
<keyword evidence="9" id="KW-1185">Reference proteome</keyword>
<organism evidence="8 9">
    <name type="scientific">Pseudonocardia xishanensis</name>
    <dbReference type="NCBI Taxonomy" id="630995"/>
    <lineage>
        <taxon>Bacteria</taxon>
        <taxon>Bacillati</taxon>
        <taxon>Actinomycetota</taxon>
        <taxon>Actinomycetes</taxon>
        <taxon>Pseudonocardiales</taxon>
        <taxon>Pseudonocardiaceae</taxon>
        <taxon>Pseudonocardia</taxon>
    </lineage>
</organism>
<dbReference type="RefSeq" id="WP_345420548.1">
    <property type="nucleotide sequence ID" value="NZ_BAABGT010000055.1"/>
</dbReference>
<evidence type="ECO:0000256" key="6">
    <source>
        <dbReference type="RuleBase" id="RU361277"/>
    </source>
</evidence>
<dbReference type="Pfam" id="PF00107">
    <property type="entry name" value="ADH_zinc_N"/>
    <property type="match status" value="1"/>
</dbReference>
<comment type="caution">
    <text evidence="8">The sequence shown here is derived from an EMBL/GenBank/DDBJ whole genome shotgun (WGS) entry which is preliminary data.</text>
</comment>
<dbReference type="SMART" id="SM00829">
    <property type="entry name" value="PKS_ER"/>
    <property type="match status" value="1"/>
</dbReference>
<protein>
    <submittedName>
        <fullName evidence="8">Zn-dependent alcohol dehydrogenase</fullName>
    </submittedName>
</protein>
<dbReference type="SUPFAM" id="SSF51735">
    <property type="entry name" value="NAD(P)-binding Rossmann-fold domains"/>
    <property type="match status" value="1"/>
</dbReference>
<proteinExistence type="inferred from homology"/>
<evidence type="ECO:0000256" key="4">
    <source>
        <dbReference type="ARBA" id="ARBA00023002"/>
    </source>
</evidence>
<dbReference type="InterPro" id="IPR002328">
    <property type="entry name" value="ADH_Zn_CS"/>
</dbReference>
<evidence type="ECO:0000259" key="7">
    <source>
        <dbReference type="SMART" id="SM00829"/>
    </source>
</evidence>
<evidence type="ECO:0000313" key="8">
    <source>
        <dbReference type="EMBL" id="GAA4550214.1"/>
    </source>
</evidence>
<dbReference type="InterPro" id="IPR013154">
    <property type="entry name" value="ADH-like_N"/>
</dbReference>
<dbReference type="SUPFAM" id="SSF50129">
    <property type="entry name" value="GroES-like"/>
    <property type="match status" value="2"/>
</dbReference>
<evidence type="ECO:0000256" key="1">
    <source>
        <dbReference type="ARBA" id="ARBA00008072"/>
    </source>
</evidence>
<feature type="domain" description="Enoyl reductase (ER)" evidence="7">
    <location>
        <begin position="22"/>
        <end position="384"/>
    </location>
</feature>
<dbReference type="InterPro" id="IPR036291">
    <property type="entry name" value="NAD(P)-bd_dom_sf"/>
</dbReference>
<comment type="similarity">
    <text evidence="1 6">Belongs to the zinc-containing alcohol dehydrogenase family.</text>
</comment>
<gene>
    <name evidence="8" type="ORF">GCM10023175_39870</name>
</gene>
<dbReference type="Pfam" id="PF08240">
    <property type="entry name" value="ADH_N"/>
    <property type="match status" value="1"/>
</dbReference>
<reference evidence="9" key="1">
    <citation type="journal article" date="2019" name="Int. J. Syst. Evol. Microbiol.">
        <title>The Global Catalogue of Microorganisms (GCM) 10K type strain sequencing project: providing services to taxonomists for standard genome sequencing and annotation.</title>
        <authorList>
            <consortium name="The Broad Institute Genomics Platform"/>
            <consortium name="The Broad Institute Genome Sequencing Center for Infectious Disease"/>
            <person name="Wu L."/>
            <person name="Ma J."/>
        </authorList>
    </citation>
    <scope>NUCLEOTIDE SEQUENCE [LARGE SCALE GENOMIC DNA]</scope>
    <source>
        <strain evidence="9">JCM 17906</strain>
    </source>
</reference>
<keyword evidence="3 6" id="KW-0862">Zinc</keyword>
<evidence type="ECO:0000256" key="5">
    <source>
        <dbReference type="ARBA" id="ARBA00023027"/>
    </source>
</evidence>